<evidence type="ECO:0008006" key="13">
    <source>
        <dbReference type="Google" id="ProtNLM"/>
    </source>
</evidence>
<dbReference type="PRINTS" id="PR00452">
    <property type="entry name" value="SH3DOMAIN"/>
</dbReference>
<dbReference type="CDD" id="cd11789">
    <property type="entry name" value="SH3_Nebulin_family_C"/>
    <property type="match status" value="1"/>
</dbReference>
<dbReference type="SMART" id="SM00227">
    <property type="entry name" value="NEBU"/>
    <property type="match status" value="1"/>
</dbReference>
<dbReference type="GO" id="GO:0051015">
    <property type="term" value="F:actin filament binding"/>
    <property type="evidence" value="ECO:0007669"/>
    <property type="project" value="TreeGrafter"/>
</dbReference>
<dbReference type="Pfam" id="PF00880">
    <property type="entry name" value="Nebulin"/>
    <property type="match status" value="1"/>
</dbReference>
<dbReference type="PROSITE" id="PS50023">
    <property type="entry name" value="LIM_DOMAIN_2"/>
    <property type="match status" value="1"/>
</dbReference>
<feature type="region of interest" description="Disordered" evidence="8">
    <location>
        <begin position="154"/>
        <end position="258"/>
    </location>
</feature>
<gene>
    <name evidence="11" type="ORF">BOX15_Mlig006901g1</name>
</gene>
<feature type="compositionally biased region" description="Low complexity" evidence="8">
    <location>
        <begin position="245"/>
        <end position="256"/>
    </location>
</feature>
<accession>A0A267FBS5</accession>
<feature type="compositionally biased region" description="Pro residues" evidence="8">
    <location>
        <begin position="203"/>
        <end position="229"/>
    </location>
</feature>
<dbReference type="GO" id="GO:0005737">
    <property type="term" value="C:cytoplasm"/>
    <property type="evidence" value="ECO:0007669"/>
    <property type="project" value="UniProtKB-ARBA"/>
</dbReference>
<evidence type="ECO:0000256" key="2">
    <source>
        <dbReference type="ARBA" id="ARBA00022723"/>
    </source>
</evidence>
<dbReference type="SMART" id="SM00132">
    <property type="entry name" value="LIM"/>
    <property type="match status" value="1"/>
</dbReference>
<dbReference type="Gene3D" id="2.10.110.10">
    <property type="entry name" value="Cysteine Rich Protein"/>
    <property type="match status" value="1"/>
</dbReference>
<comment type="caution">
    <text evidence="11">The sequence shown here is derived from an EMBL/GenBank/DDBJ whole genome shotgun (WGS) entry which is preliminary data.</text>
</comment>
<dbReference type="Gene3D" id="2.30.30.40">
    <property type="entry name" value="SH3 Domains"/>
    <property type="match status" value="1"/>
</dbReference>
<evidence type="ECO:0000259" key="9">
    <source>
        <dbReference type="PROSITE" id="PS50002"/>
    </source>
</evidence>
<evidence type="ECO:0000313" key="12">
    <source>
        <dbReference type="Proteomes" id="UP000215902"/>
    </source>
</evidence>
<dbReference type="InterPro" id="IPR000900">
    <property type="entry name" value="Nebulin_repeat"/>
</dbReference>
<reference evidence="11 12" key="1">
    <citation type="submission" date="2017-06" db="EMBL/GenBank/DDBJ databases">
        <title>A platform for efficient transgenesis in Macrostomum lignano, a flatworm model organism for stem cell research.</title>
        <authorList>
            <person name="Berezikov E."/>
        </authorList>
    </citation>
    <scope>NUCLEOTIDE SEQUENCE [LARGE SCALE GENOMIC DNA]</scope>
    <source>
        <strain evidence="11">DV1</strain>
        <tissue evidence="11">Whole organism</tissue>
    </source>
</reference>
<dbReference type="GO" id="GO:0046872">
    <property type="term" value="F:metal ion binding"/>
    <property type="evidence" value="ECO:0007669"/>
    <property type="project" value="UniProtKB-KW"/>
</dbReference>
<keyword evidence="3" id="KW-0677">Repeat</keyword>
<name>A0A267FBS5_9PLAT</name>
<dbReference type="AlphaFoldDB" id="A0A267FBS5"/>
<dbReference type="InterPro" id="IPR001452">
    <property type="entry name" value="SH3_domain"/>
</dbReference>
<dbReference type="OrthoDB" id="5971719at2759"/>
<dbReference type="PROSITE" id="PS50002">
    <property type="entry name" value="SH3"/>
    <property type="match status" value="1"/>
</dbReference>
<dbReference type="Pfam" id="PF00412">
    <property type="entry name" value="LIM"/>
    <property type="match status" value="1"/>
</dbReference>
<evidence type="ECO:0000256" key="3">
    <source>
        <dbReference type="ARBA" id="ARBA00022737"/>
    </source>
</evidence>
<dbReference type="Pfam" id="PF14604">
    <property type="entry name" value="SH3_9"/>
    <property type="match status" value="1"/>
</dbReference>
<dbReference type="PANTHER" id="PTHR46218:SF4">
    <property type="entry name" value="LIM AND SH3 DOMAIN PROTEIN LASP"/>
    <property type="match status" value="1"/>
</dbReference>
<dbReference type="SMART" id="SM00326">
    <property type="entry name" value="SH3"/>
    <property type="match status" value="1"/>
</dbReference>
<evidence type="ECO:0000256" key="8">
    <source>
        <dbReference type="SAM" id="MobiDB-lite"/>
    </source>
</evidence>
<dbReference type="PROSITE" id="PS00478">
    <property type="entry name" value="LIM_DOMAIN_1"/>
    <property type="match status" value="1"/>
</dbReference>
<dbReference type="PROSITE" id="PS51216">
    <property type="entry name" value="NEBULIN"/>
    <property type="match status" value="1"/>
</dbReference>
<dbReference type="CDD" id="cd09447">
    <property type="entry name" value="LIM_LASP"/>
    <property type="match status" value="1"/>
</dbReference>
<keyword evidence="5 6" id="KW-0440">LIM domain</keyword>
<dbReference type="Proteomes" id="UP000215902">
    <property type="component" value="Unassembled WGS sequence"/>
</dbReference>
<dbReference type="InterPro" id="IPR051759">
    <property type="entry name" value="LIM-SH3_domain_protein"/>
</dbReference>
<dbReference type="SUPFAM" id="SSF50044">
    <property type="entry name" value="SH3-domain"/>
    <property type="match status" value="1"/>
</dbReference>
<feature type="region of interest" description="Disordered" evidence="8">
    <location>
        <begin position="109"/>
        <end position="137"/>
    </location>
</feature>
<feature type="domain" description="LIM zinc-binding" evidence="10">
    <location>
        <begin position="3"/>
        <end position="63"/>
    </location>
</feature>
<evidence type="ECO:0000256" key="7">
    <source>
        <dbReference type="PROSITE-ProRule" id="PRU00192"/>
    </source>
</evidence>
<keyword evidence="2 6" id="KW-0479">Metal-binding</keyword>
<dbReference type="FunFam" id="2.10.110.10:FF:000087">
    <property type="entry name" value="LIM zinc-binding domain-containing Nebulette"/>
    <property type="match status" value="1"/>
</dbReference>
<feature type="domain" description="SH3" evidence="9">
    <location>
        <begin position="259"/>
        <end position="319"/>
    </location>
</feature>
<keyword evidence="1 7" id="KW-0728">SH3 domain</keyword>
<protein>
    <recommendedName>
        <fullName evidence="13">LIM zinc-binding domain-containing protein</fullName>
    </recommendedName>
</protein>
<evidence type="ECO:0000256" key="6">
    <source>
        <dbReference type="PROSITE-ProRule" id="PRU00125"/>
    </source>
</evidence>
<proteinExistence type="predicted"/>
<evidence type="ECO:0000256" key="5">
    <source>
        <dbReference type="ARBA" id="ARBA00023038"/>
    </source>
</evidence>
<evidence type="ECO:0000259" key="10">
    <source>
        <dbReference type="PROSITE" id="PS50023"/>
    </source>
</evidence>
<sequence>MDKKCTACGKTVYPLEQLKCLDQIWHKQCFKCEVCGMTLNMKNYKGLEKKPYCSAHYPQPKAYTFVSDNPEMQRVKQNTAVISNVKYHEEFEKSKGTRMAVTEDMMTPSAGAAARKPAPPPVATTAQSSNAAVAPVNSSYTGQSTVYTTSAIGRRQQPHQPAAPEPHQPPVADSHHQARYSRNSDYGGVSRNSGYGEPAAAEPVPPPAPVQQYQPPPAPVQQYQPPPAPVQQYQPKEPSPPPTPAQAAPAAAPTAEATDRGRCFRALYDYTAQDDDEVTFNEGDVVTNGDPIDEGWMYGIVERTGQFGMLPSNYVEELL</sequence>
<dbReference type="SUPFAM" id="SSF57716">
    <property type="entry name" value="Glucocorticoid receptor-like (DNA-binding domain)"/>
    <property type="match status" value="2"/>
</dbReference>
<dbReference type="InterPro" id="IPR001781">
    <property type="entry name" value="Znf_LIM"/>
</dbReference>
<dbReference type="PANTHER" id="PTHR46218">
    <property type="entry name" value="LASP"/>
    <property type="match status" value="1"/>
</dbReference>
<dbReference type="EMBL" id="NIVC01001180">
    <property type="protein sequence ID" value="PAA71208.1"/>
    <property type="molecule type" value="Genomic_DNA"/>
</dbReference>
<feature type="compositionally biased region" description="Low complexity" evidence="8">
    <location>
        <begin position="123"/>
        <end position="137"/>
    </location>
</feature>
<dbReference type="GO" id="GO:0005925">
    <property type="term" value="C:focal adhesion"/>
    <property type="evidence" value="ECO:0007669"/>
    <property type="project" value="TreeGrafter"/>
</dbReference>
<keyword evidence="12" id="KW-1185">Reference proteome</keyword>
<dbReference type="InterPro" id="IPR036028">
    <property type="entry name" value="SH3-like_dom_sf"/>
</dbReference>
<dbReference type="STRING" id="282301.A0A267FBS5"/>
<organism evidence="11 12">
    <name type="scientific">Macrostomum lignano</name>
    <dbReference type="NCBI Taxonomy" id="282301"/>
    <lineage>
        <taxon>Eukaryota</taxon>
        <taxon>Metazoa</taxon>
        <taxon>Spiralia</taxon>
        <taxon>Lophotrochozoa</taxon>
        <taxon>Platyhelminthes</taxon>
        <taxon>Rhabditophora</taxon>
        <taxon>Macrostomorpha</taxon>
        <taxon>Macrostomida</taxon>
        <taxon>Macrostomidae</taxon>
        <taxon>Macrostomum</taxon>
    </lineage>
</organism>
<evidence type="ECO:0000256" key="4">
    <source>
        <dbReference type="ARBA" id="ARBA00022833"/>
    </source>
</evidence>
<evidence type="ECO:0000256" key="1">
    <source>
        <dbReference type="ARBA" id="ARBA00022443"/>
    </source>
</evidence>
<evidence type="ECO:0000313" key="11">
    <source>
        <dbReference type="EMBL" id="PAA71208.1"/>
    </source>
</evidence>
<keyword evidence="4 6" id="KW-0862">Zinc</keyword>